<dbReference type="HOGENOM" id="CLU_1264600_0_0_2"/>
<keyword evidence="1" id="KW-0802">TPR repeat</keyword>
<reference evidence="2 3" key="1">
    <citation type="journal article" date="2014" name="Int. J. Syst. Evol. Microbiol.">
        <title>Nitrososphaera viennensis gen. nov., sp. nov., an aerobic and mesophilic, ammonia-oxidizing archaeon from soil and a member of the archaeal phylum Thaumarchaeota.</title>
        <authorList>
            <person name="Stieglmeier M."/>
            <person name="Klingl A."/>
            <person name="Alves R.J."/>
            <person name="Rittmann S.K."/>
            <person name="Melcher M."/>
            <person name="Leisch N."/>
            <person name="Schleper C."/>
        </authorList>
    </citation>
    <scope>NUCLEOTIDE SEQUENCE [LARGE SCALE GENOMIC DNA]</scope>
    <source>
        <strain evidence="2">EN76</strain>
    </source>
</reference>
<dbReference type="SMART" id="SM00028">
    <property type="entry name" value="TPR"/>
    <property type="match status" value="1"/>
</dbReference>
<organism evidence="2 3">
    <name type="scientific">Nitrososphaera viennensis EN76</name>
    <dbReference type="NCBI Taxonomy" id="926571"/>
    <lineage>
        <taxon>Archaea</taxon>
        <taxon>Nitrososphaerota</taxon>
        <taxon>Nitrososphaeria</taxon>
        <taxon>Nitrososphaerales</taxon>
        <taxon>Nitrososphaeraceae</taxon>
        <taxon>Nitrososphaera</taxon>
    </lineage>
</organism>
<dbReference type="Gene3D" id="1.25.40.10">
    <property type="entry name" value="Tetratricopeptide repeat domain"/>
    <property type="match status" value="1"/>
</dbReference>
<dbReference type="EMBL" id="CP007536">
    <property type="protein sequence ID" value="AIC16995.1"/>
    <property type="molecule type" value="Genomic_DNA"/>
</dbReference>
<keyword evidence="3" id="KW-1185">Reference proteome</keyword>
<evidence type="ECO:0000256" key="1">
    <source>
        <dbReference type="PROSITE-ProRule" id="PRU00339"/>
    </source>
</evidence>
<proteinExistence type="predicted"/>
<dbReference type="SUPFAM" id="SSF48452">
    <property type="entry name" value="TPR-like"/>
    <property type="match status" value="1"/>
</dbReference>
<accession>A0A060HPD6</accession>
<dbReference type="PROSITE" id="PS50005">
    <property type="entry name" value="TPR"/>
    <property type="match status" value="1"/>
</dbReference>
<dbReference type="Pfam" id="PF00515">
    <property type="entry name" value="TPR_1"/>
    <property type="match status" value="1"/>
</dbReference>
<dbReference type="AlphaFoldDB" id="A0A060HPD6"/>
<protein>
    <submittedName>
        <fullName evidence="2">Uncharacterized protein</fullName>
    </submittedName>
</protein>
<evidence type="ECO:0000313" key="3">
    <source>
        <dbReference type="Proteomes" id="UP000027093"/>
    </source>
</evidence>
<dbReference type="Proteomes" id="UP000027093">
    <property type="component" value="Chromosome"/>
</dbReference>
<dbReference type="KEGG" id="nvn:NVIE_027200"/>
<dbReference type="STRING" id="926571.NVIE_027200"/>
<gene>
    <name evidence="2" type="ORF">NVIE_027200</name>
</gene>
<dbReference type="InterPro" id="IPR019734">
    <property type="entry name" value="TPR_rpt"/>
</dbReference>
<name>A0A060HPD6_9ARCH</name>
<evidence type="ECO:0000313" key="2">
    <source>
        <dbReference type="EMBL" id="AIC16995.1"/>
    </source>
</evidence>
<sequence length="218" mass="25370">MRYGDPSFFIYTNRCLNSTDLGLVIKYVKQASIIHIMPEESYISDTGFYLDSHSIPARVFYSASSYTTGATFQISEKETATKLAEIRIDAYRINNKEHNEPLYDLSIEYKLDEWRDDHDTAALLEKIAQQLKRKRHAHNVNTSEKYQNALQSRLSELDEKLKENPSSPALLKEKGVVFFNLQRYKEARACFDKVLEINRDDEDALFFRRASLKYDSDS</sequence>
<feature type="repeat" description="TPR" evidence="1">
    <location>
        <begin position="168"/>
        <end position="201"/>
    </location>
</feature>
<dbReference type="InterPro" id="IPR011990">
    <property type="entry name" value="TPR-like_helical_dom_sf"/>
</dbReference>